<keyword evidence="2" id="KW-0812">Transmembrane</keyword>
<gene>
    <name evidence="4" type="ORF">D3874_20865</name>
</gene>
<feature type="transmembrane region" description="Helical" evidence="2">
    <location>
        <begin position="104"/>
        <end position="124"/>
    </location>
</feature>
<feature type="domain" description="Lipid A biosynthesis N-terminal" evidence="3">
    <location>
        <begin position="51"/>
        <end position="122"/>
    </location>
</feature>
<dbReference type="InterPro" id="IPR011499">
    <property type="entry name" value="Lipid_A_biosynth_N"/>
</dbReference>
<proteinExistence type="predicted"/>
<comment type="caution">
    <text evidence="4">The sequence shown here is derived from an EMBL/GenBank/DDBJ whole genome shotgun (WGS) entry which is preliminary data.</text>
</comment>
<evidence type="ECO:0000313" key="4">
    <source>
        <dbReference type="EMBL" id="RJF89126.1"/>
    </source>
</evidence>
<dbReference type="SMART" id="SM01259">
    <property type="entry name" value="LAB_N"/>
    <property type="match status" value="1"/>
</dbReference>
<organism evidence="4 5">
    <name type="scientific">Oleomonas cavernae</name>
    <dbReference type="NCBI Taxonomy" id="2320859"/>
    <lineage>
        <taxon>Bacteria</taxon>
        <taxon>Pseudomonadati</taxon>
        <taxon>Pseudomonadota</taxon>
        <taxon>Alphaproteobacteria</taxon>
        <taxon>Acetobacterales</taxon>
        <taxon>Acetobacteraceae</taxon>
        <taxon>Oleomonas</taxon>
    </lineage>
</organism>
<dbReference type="Proteomes" id="UP000284605">
    <property type="component" value="Unassembled WGS sequence"/>
</dbReference>
<accession>A0A418WGH4</accession>
<name>A0A418WGH4_9PROT</name>
<evidence type="ECO:0000256" key="1">
    <source>
        <dbReference type="SAM" id="MobiDB-lite"/>
    </source>
</evidence>
<dbReference type="GO" id="GO:0008915">
    <property type="term" value="F:lipid-A-disaccharide synthase activity"/>
    <property type="evidence" value="ECO:0007669"/>
    <property type="project" value="InterPro"/>
</dbReference>
<keyword evidence="2" id="KW-0472">Membrane</keyword>
<dbReference type="AlphaFoldDB" id="A0A418WGH4"/>
<dbReference type="Pfam" id="PF07578">
    <property type="entry name" value="LAB_N"/>
    <property type="match status" value="1"/>
</dbReference>
<protein>
    <recommendedName>
        <fullName evidence="3">Lipid A biosynthesis N-terminal domain-containing protein</fullName>
    </recommendedName>
</protein>
<feature type="region of interest" description="Disordered" evidence="1">
    <location>
        <begin position="1"/>
        <end position="23"/>
    </location>
</feature>
<reference evidence="4 5" key="1">
    <citation type="submission" date="2018-09" db="EMBL/GenBank/DDBJ databases">
        <authorList>
            <person name="Zhu H."/>
        </authorList>
    </citation>
    <scope>NUCLEOTIDE SEQUENCE [LARGE SCALE GENOMIC DNA]</scope>
    <source>
        <strain evidence="4 5">K1W22B-8</strain>
    </source>
</reference>
<evidence type="ECO:0000259" key="3">
    <source>
        <dbReference type="SMART" id="SM01259"/>
    </source>
</evidence>
<dbReference type="GO" id="GO:0009245">
    <property type="term" value="P:lipid A biosynthetic process"/>
    <property type="evidence" value="ECO:0007669"/>
    <property type="project" value="InterPro"/>
</dbReference>
<feature type="transmembrane region" description="Helical" evidence="2">
    <location>
        <begin position="45"/>
        <end position="65"/>
    </location>
</feature>
<keyword evidence="5" id="KW-1185">Reference proteome</keyword>
<feature type="transmembrane region" description="Helical" evidence="2">
    <location>
        <begin position="77"/>
        <end position="98"/>
    </location>
</feature>
<dbReference type="EMBL" id="QYUK01000011">
    <property type="protein sequence ID" value="RJF89126.1"/>
    <property type="molecule type" value="Genomic_DNA"/>
</dbReference>
<keyword evidence="2" id="KW-1133">Transmembrane helix</keyword>
<dbReference type="OrthoDB" id="9793186at2"/>
<evidence type="ECO:0000256" key="2">
    <source>
        <dbReference type="SAM" id="Phobius"/>
    </source>
</evidence>
<sequence>MPPAGRSAPTSGWRPPEADGRDSLGETVYKAAHRRPRRTRTVHDTTIWIIIGFAGQALFTMRFVVQWIASERARRSLLPVAFWFFSVGGGLVLLAYAIHREDPVFIAGQAGGLVIYARNLWLIYGAKAKDGAGTAG</sequence>
<dbReference type="GO" id="GO:0016020">
    <property type="term" value="C:membrane"/>
    <property type="evidence" value="ECO:0007669"/>
    <property type="project" value="GOC"/>
</dbReference>
<evidence type="ECO:0000313" key="5">
    <source>
        <dbReference type="Proteomes" id="UP000284605"/>
    </source>
</evidence>